<keyword evidence="1" id="KW-0175">Coiled coil</keyword>
<proteinExistence type="predicted"/>
<dbReference type="STRING" id="27835.A0A0N4XF46"/>
<protein>
    <submittedName>
        <fullName evidence="4">SKA2 domain-containing protein</fullName>
    </submittedName>
</protein>
<evidence type="ECO:0000313" key="2">
    <source>
        <dbReference type="EMBL" id="VDL64425.1"/>
    </source>
</evidence>
<gene>
    <name evidence="2" type="ORF">NBR_LOCUS1149</name>
</gene>
<evidence type="ECO:0000256" key="1">
    <source>
        <dbReference type="SAM" id="Coils"/>
    </source>
</evidence>
<sequence length="118" mass="12699">MLSGIPSTAAALLEQWCEDVTSQLEEANRKIADQSESHDSLAATCGALSDKLSETYAELLSEKERVSVLEDKIRSLLSAGGGVSNMSSPSKRVVVTEMQRNAAYKEVLDSLLTLTLPL</sequence>
<accession>A0A0N4XF46</accession>
<reference evidence="4" key="1">
    <citation type="submission" date="2017-02" db="UniProtKB">
        <authorList>
            <consortium name="WormBaseParasite"/>
        </authorList>
    </citation>
    <scope>IDENTIFICATION</scope>
</reference>
<organism evidence="4">
    <name type="scientific">Nippostrongylus brasiliensis</name>
    <name type="common">Rat hookworm</name>
    <dbReference type="NCBI Taxonomy" id="27835"/>
    <lineage>
        <taxon>Eukaryota</taxon>
        <taxon>Metazoa</taxon>
        <taxon>Ecdysozoa</taxon>
        <taxon>Nematoda</taxon>
        <taxon>Chromadorea</taxon>
        <taxon>Rhabditida</taxon>
        <taxon>Rhabditina</taxon>
        <taxon>Rhabditomorpha</taxon>
        <taxon>Strongyloidea</taxon>
        <taxon>Heligmosomidae</taxon>
        <taxon>Nippostrongylus</taxon>
    </lineage>
</organism>
<reference evidence="2 3" key="2">
    <citation type="submission" date="2018-11" db="EMBL/GenBank/DDBJ databases">
        <authorList>
            <consortium name="Pathogen Informatics"/>
        </authorList>
    </citation>
    <scope>NUCLEOTIDE SEQUENCE [LARGE SCALE GENOMIC DNA]</scope>
</reference>
<dbReference type="Proteomes" id="UP000271162">
    <property type="component" value="Unassembled WGS sequence"/>
</dbReference>
<dbReference type="AlphaFoldDB" id="A0A0N4XF46"/>
<dbReference type="WBParaSite" id="NBR_0000114801-mRNA-1">
    <property type="protein sequence ID" value="NBR_0000114801-mRNA-1"/>
    <property type="gene ID" value="NBR_0000114801"/>
</dbReference>
<evidence type="ECO:0000313" key="4">
    <source>
        <dbReference type="WBParaSite" id="NBR_0000114801-mRNA-1"/>
    </source>
</evidence>
<evidence type="ECO:0000313" key="3">
    <source>
        <dbReference type="Proteomes" id="UP000271162"/>
    </source>
</evidence>
<dbReference type="EMBL" id="UYSL01000795">
    <property type="protein sequence ID" value="VDL64425.1"/>
    <property type="molecule type" value="Genomic_DNA"/>
</dbReference>
<name>A0A0N4XF46_NIPBR</name>
<feature type="coiled-coil region" evidence="1">
    <location>
        <begin position="17"/>
        <end position="44"/>
    </location>
</feature>
<keyword evidence="3" id="KW-1185">Reference proteome</keyword>